<evidence type="ECO:0000313" key="2">
    <source>
        <dbReference type="EMBL" id="PTW48054.1"/>
    </source>
</evidence>
<gene>
    <name evidence="2" type="ORF">C8J25_102143</name>
</gene>
<reference evidence="2 3" key="1">
    <citation type="submission" date="2018-04" db="EMBL/GenBank/DDBJ databases">
        <title>Genomic Encyclopedia of Type Strains, Phase III (KMG-III): the genomes of soil and plant-associated and newly described type strains.</title>
        <authorList>
            <person name="Whitman W."/>
        </authorList>
    </citation>
    <scope>NUCLEOTIDE SEQUENCE [LARGE SCALE GENOMIC DNA]</scope>
    <source>
        <strain evidence="2 3">MA-olki</strain>
    </source>
</reference>
<evidence type="ECO:0000313" key="3">
    <source>
        <dbReference type="Proteomes" id="UP000244013"/>
    </source>
</evidence>
<feature type="signal peptide" evidence="1">
    <location>
        <begin position="1"/>
        <end position="24"/>
    </location>
</feature>
<organism evidence="2 3">
    <name type="scientific">Sphingomonas faeni</name>
    <dbReference type="NCBI Taxonomy" id="185950"/>
    <lineage>
        <taxon>Bacteria</taxon>
        <taxon>Pseudomonadati</taxon>
        <taxon>Pseudomonadota</taxon>
        <taxon>Alphaproteobacteria</taxon>
        <taxon>Sphingomonadales</taxon>
        <taxon>Sphingomonadaceae</taxon>
        <taxon>Sphingomonas</taxon>
    </lineage>
</organism>
<comment type="caution">
    <text evidence="2">The sequence shown here is derived from an EMBL/GenBank/DDBJ whole genome shotgun (WGS) entry which is preliminary data.</text>
</comment>
<keyword evidence="1" id="KW-0732">Signal</keyword>
<dbReference type="EMBL" id="QAYE01000002">
    <property type="protein sequence ID" value="PTW48054.1"/>
    <property type="molecule type" value="Genomic_DNA"/>
</dbReference>
<dbReference type="RefSeq" id="WP_107953003.1">
    <property type="nucleotide sequence ID" value="NZ_QAYE01000002.1"/>
</dbReference>
<dbReference type="Proteomes" id="UP000244013">
    <property type="component" value="Unassembled WGS sequence"/>
</dbReference>
<feature type="chain" id="PRO_5015595022" evidence="1">
    <location>
        <begin position="25"/>
        <end position="64"/>
    </location>
</feature>
<accession>A0A2T5U999</accession>
<dbReference type="OrthoDB" id="7576751at2"/>
<proteinExistence type="predicted"/>
<protein>
    <submittedName>
        <fullName evidence="2">Uncharacterized protein</fullName>
    </submittedName>
</protein>
<dbReference type="AlphaFoldDB" id="A0A2T5U999"/>
<sequence length="64" mass="6594">MPRKSIATVLASVSLCAVSSAICAQSLTVSPAETLEAQGLSVIIDQNQSSQIRFAVMAVTAEAK</sequence>
<evidence type="ECO:0000256" key="1">
    <source>
        <dbReference type="SAM" id="SignalP"/>
    </source>
</evidence>
<name>A0A2T5U999_9SPHN</name>
<dbReference type="GeneID" id="91005179"/>